<keyword evidence="2" id="KW-0963">Cytoplasm</keyword>
<evidence type="ECO:0000256" key="2">
    <source>
        <dbReference type="HAMAP-Rule" id="MF_00003"/>
    </source>
</evidence>
<dbReference type="PANTHER" id="PTHR33515">
    <property type="entry name" value="RIBOSOME-BINDING FACTOR A, CHLOROPLASTIC-RELATED"/>
    <property type="match status" value="1"/>
</dbReference>
<accession>A0A366HUH6</accession>
<evidence type="ECO:0000313" key="5">
    <source>
        <dbReference type="Proteomes" id="UP000253426"/>
    </source>
</evidence>
<keyword evidence="5" id="KW-1185">Reference proteome</keyword>
<comment type="subunit">
    <text evidence="2">Monomer. Binds 30S ribosomal subunits, but not 50S ribosomal subunits or 70S ribosomes.</text>
</comment>
<dbReference type="GO" id="GO:0005829">
    <property type="term" value="C:cytosol"/>
    <property type="evidence" value="ECO:0007669"/>
    <property type="project" value="TreeGrafter"/>
</dbReference>
<reference evidence="4 5" key="1">
    <citation type="submission" date="2018-06" db="EMBL/GenBank/DDBJ databases">
        <title>Genomic Encyclopedia of Type Strains, Phase IV (KMG-IV): sequencing the most valuable type-strain genomes for metagenomic binning, comparative biology and taxonomic classification.</title>
        <authorList>
            <person name="Goeker M."/>
        </authorList>
    </citation>
    <scope>NUCLEOTIDE SEQUENCE [LARGE SCALE GENOMIC DNA]</scope>
    <source>
        <strain evidence="4 5">DSM 25532</strain>
    </source>
</reference>
<organism evidence="4 5">
    <name type="scientific">Roseimicrobium gellanilyticum</name>
    <dbReference type="NCBI Taxonomy" id="748857"/>
    <lineage>
        <taxon>Bacteria</taxon>
        <taxon>Pseudomonadati</taxon>
        <taxon>Verrucomicrobiota</taxon>
        <taxon>Verrucomicrobiia</taxon>
        <taxon>Verrucomicrobiales</taxon>
        <taxon>Verrucomicrobiaceae</taxon>
        <taxon>Roseimicrobium</taxon>
    </lineage>
</organism>
<feature type="region of interest" description="Disordered" evidence="3">
    <location>
        <begin position="108"/>
        <end position="141"/>
    </location>
</feature>
<dbReference type="InterPro" id="IPR023799">
    <property type="entry name" value="RbfA_dom_sf"/>
</dbReference>
<dbReference type="NCBIfam" id="TIGR00082">
    <property type="entry name" value="rbfA"/>
    <property type="match status" value="1"/>
</dbReference>
<comment type="caution">
    <text evidence="4">The sequence shown here is derived from an EMBL/GenBank/DDBJ whole genome shotgun (WGS) entry which is preliminary data.</text>
</comment>
<dbReference type="InterPro" id="IPR015946">
    <property type="entry name" value="KH_dom-like_a/b"/>
</dbReference>
<protein>
    <recommendedName>
        <fullName evidence="2">Ribosome-binding factor A</fullName>
    </recommendedName>
</protein>
<evidence type="ECO:0000256" key="3">
    <source>
        <dbReference type="SAM" id="MobiDB-lite"/>
    </source>
</evidence>
<dbReference type="Proteomes" id="UP000253426">
    <property type="component" value="Unassembled WGS sequence"/>
</dbReference>
<name>A0A366HUH6_9BACT</name>
<dbReference type="Pfam" id="PF02033">
    <property type="entry name" value="RBFA"/>
    <property type="match status" value="1"/>
</dbReference>
<comment type="subcellular location">
    <subcellularLocation>
        <location evidence="2">Cytoplasm</location>
    </subcellularLocation>
</comment>
<comment type="similarity">
    <text evidence="2">Belongs to the RbfA family.</text>
</comment>
<evidence type="ECO:0000256" key="1">
    <source>
        <dbReference type="ARBA" id="ARBA00022517"/>
    </source>
</evidence>
<evidence type="ECO:0000313" key="4">
    <source>
        <dbReference type="EMBL" id="RBP46583.1"/>
    </source>
</evidence>
<dbReference type="HAMAP" id="MF_00003">
    <property type="entry name" value="RbfA"/>
    <property type="match status" value="1"/>
</dbReference>
<feature type="compositionally biased region" description="Acidic residues" evidence="3">
    <location>
        <begin position="113"/>
        <end position="141"/>
    </location>
</feature>
<dbReference type="GO" id="GO:0030490">
    <property type="term" value="P:maturation of SSU-rRNA"/>
    <property type="evidence" value="ECO:0007669"/>
    <property type="project" value="UniProtKB-UniRule"/>
</dbReference>
<dbReference type="Gene3D" id="3.30.300.20">
    <property type="match status" value="1"/>
</dbReference>
<keyword evidence="1 2" id="KW-0690">Ribosome biogenesis</keyword>
<dbReference type="RefSeq" id="WP_113958087.1">
    <property type="nucleotide sequence ID" value="NZ_QNRR01000002.1"/>
</dbReference>
<dbReference type="GO" id="GO:0043024">
    <property type="term" value="F:ribosomal small subunit binding"/>
    <property type="evidence" value="ECO:0007669"/>
    <property type="project" value="TreeGrafter"/>
</dbReference>
<dbReference type="EMBL" id="QNRR01000002">
    <property type="protein sequence ID" value="RBP46583.1"/>
    <property type="molecule type" value="Genomic_DNA"/>
</dbReference>
<dbReference type="InterPro" id="IPR000238">
    <property type="entry name" value="RbfA"/>
</dbReference>
<proteinExistence type="inferred from homology"/>
<dbReference type="PANTHER" id="PTHR33515:SF1">
    <property type="entry name" value="RIBOSOME-BINDING FACTOR A, CHLOROPLASTIC-RELATED"/>
    <property type="match status" value="1"/>
</dbReference>
<sequence length="141" mass="16037">MNHRLKRVTELIKRELGPILDRNLTFKGCFVTIHDVEITTDLKHANIHVSILGDSMPHEDIIKKLHSSRSIISRELYKRVTLKNSPQLHFKATDSIERGVRVLNIIENLPEPLPDEEPVVEEGEGDGDGEEGEDAREDGKR</sequence>
<dbReference type="OrthoDB" id="9793478at2"/>
<dbReference type="AlphaFoldDB" id="A0A366HUH6"/>
<gene>
    <name evidence="2" type="primary">rbfA</name>
    <name evidence="4" type="ORF">DES53_102974</name>
</gene>
<comment type="function">
    <text evidence="2">One of several proteins that assist in the late maturation steps of the functional core of the 30S ribosomal subunit. Associates with free 30S ribosomal subunits (but not with 30S subunits that are part of 70S ribosomes or polysomes). Required for efficient processing of 16S rRNA. May interact with the 5'-terminal helix region of 16S rRNA.</text>
</comment>
<dbReference type="SUPFAM" id="SSF89919">
    <property type="entry name" value="Ribosome-binding factor A, RbfA"/>
    <property type="match status" value="1"/>
</dbReference>